<keyword evidence="2" id="KW-0201">Cytochrome c-type biogenesis</keyword>
<gene>
    <name evidence="7" type="ORF">WJT86_04555</name>
</gene>
<keyword evidence="5" id="KW-0732">Signal</keyword>
<evidence type="ECO:0000256" key="5">
    <source>
        <dbReference type="SAM" id="SignalP"/>
    </source>
</evidence>
<name>A0ABV0BI12_9HYPH</name>
<keyword evidence="8" id="KW-1185">Reference proteome</keyword>
<sequence length="161" mass="17783">MRKLLFVMAFSLLAVACKEELAKVGQAAPEIAAVDLQGEPVKLDRWKGKSVYLNFWSLSCGVCLAEMPHLEALSKQYADKITVVAVNIDPEFTPLEGVIEKQGVTYAMLRDSLGMTKERYLVVGTPTSYMIDANGKLVKKFIGSPPAERLDELFAETARQL</sequence>
<feature type="domain" description="Thioredoxin" evidence="6">
    <location>
        <begin position="22"/>
        <end position="159"/>
    </location>
</feature>
<accession>A0ABV0BI12</accession>
<evidence type="ECO:0000256" key="3">
    <source>
        <dbReference type="ARBA" id="ARBA00023157"/>
    </source>
</evidence>
<reference evidence="7 8" key="1">
    <citation type="submission" date="2024-04" db="EMBL/GenBank/DDBJ databases">
        <title>A novel species isolated from cricket.</title>
        <authorList>
            <person name="Wang H.-C."/>
        </authorList>
    </citation>
    <scope>NUCLEOTIDE SEQUENCE [LARGE SCALE GENOMIC DNA]</scope>
    <source>
        <strain evidence="7 8">WL0021</strain>
    </source>
</reference>
<dbReference type="PANTHER" id="PTHR42852">
    <property type="entry name" value="THIOL:DISULFIDE INTERCHANGE PROTEIN DSBE"/>
    <property type="match status" value="1"/>
</dbReference>
<organism evidence="7 8">
    <name type="scientific">Hohaiivirga grylli</name>
    <dbReference type="NCBI Taxonomy" id="3133970"/>
    <lineage>
        <taxon>Bacteria</taxon>
        <taxon>Pseudomonadati</taxon>
        <taxon>Pseudomonadota</taxon>
        <taxon>Alphaproteobacteria</taxon>
        <taxon>Hyphomicrobiales</taxon>
        <taxon>Methylobacteriaceae</taxon>
        <taxon>Hohaiivirga</taxon>
    </lineage>
</organism>
<dbReference type="PROSITE" id="PS51257">
    <property type="entry name" value="PROKAR_LIPOPROTEIN"/>
    <property type="match status" value="1"/>
</dbReference>
<dbReference type="Proteomes" id="UP001418637">
    <property type="component" value="Unassembled WGS sequence"/>
</dbReference>
<comment type="subcellular location">
    <subcellularLocation>
        <location evidence="1">Cell envelope</location>
    </subcellularLocation>
</comment>
<comment type="caution">
    <text evidence="7">The sequence shown here is derived from an EMBL/GenBank/DDBJ whole genome shotgun (WGS) entry which is preliminary data.</text>
</comment>
<keyword evidence="4" id="KW-0676">Redox-active center</keyword>
<dbReference type="InterPro" id="IPR036249">
    <property type="entry name" value="Thioredoxin-like_sf"/>
</dbReference>
<dbReference type="SUPFAM" id="SSF52833">
    <property type="entry name" value="Thioredoxin-like"/>
    <property type="match status" value="1"/>
</dbReference>
<feature type="chain" id="PRO_5046435251" evidence="5">
    <location>
        <begin position="17"/>
        <end position="161"/>
    </location>
</feature>
<protein>
    <submittedName>
        <fullName evidence="7">TlpA disulfide reductase family protein</fullName>
    </submittedName>
</protein>
<dbReference type="InterPro" id="IPR013766">
    <property type="entry name" value="Thioredoxin_domain"/>
</dbReference>
<dbReference type="PANTHER" id="PTHR42852:SF6">
    <property type="entry name" value="THIOL:DISULFIDE INTERCHANGE PROTEIN DSBE"/>
    <property type="match status" value="1"/>
</dbReference>
<evidence type="ECO:0000313" key="8">
    <source>
        <dbReference type="Proteomes" id="UP001418637"/>
    </source>
</evidence>
<dbReference type="RefSeq" id="WP_346336339.1">
    <property type="nucleotide sequence ID" value="NZ_JBBYXI010000002.1"/>
</dbReference>
<evidence type="ECO:0000256" key="4">
    <source>
        <dbReference type="ARBA" id="ARBA00023284"/>
    </source>
</evidence>
<dbReference type="EMBL" id="JBBYXI010000002">
    <property type="protein sequence ID" value="MEN3930332.1"/>
    <property type="molecule type" value="Genomic_DNA"/>
</dbReference>
<dbReference type="Gene3D" id="3.40.30.10">
    <property type="entry name" value="Glutaredoxin"/>
    <property type="match status" value="1"/>
</dbReference>
<proteinExistence type="predicted"/>
<dbReference type="PROSITE" id="PS51352">
    <property type="entry name" value="THIOREDOXIN_2"/>
    <property type="match status" value="1"/>
</dbReference>
<dbReference type="Pfam" id="PF00578">
    <property type="entry name" value="AhpC-TSA"/>
    <property type="match status" value="1"/>
</dbReference>
<evidence type="ECO:0000256" key="2">
    <source>
        <dbReference type="ARBA" id="ARBA00022748"/>
    </source>
</evidence>
<keyword evidence="3" id="KW-1015">Disulfide bond</keyword>
<dbReference type="InterPro" id="IPR000866">
    <property type="entry name" value="AhpC/TSA"/>
</dbReference>
<evidence type="ECO:0000313" key="7">
    <source>
        <dbReference type="EMBL" id="MEN3930332.1"/>
    </source>
</evidence>
<dbReference type="CDD" id="cd02966">
    <property type="entry name" value="TlpA_like_family"/>
    <property type="match status" value="1"/>
</dbReference>
<feature type="signal peptide" evidence="5">
    <location>
        <begin position="1"/>
        <end position="16"/>
    </location>
</feature>
<evidence type="ECO:0000256" key="1">
    <source>
        <dbReference type="ARBA" id="ARBA00004196"/>
    </source>
</evidence>
<evidence type="ECO:0000259" key="6">
    <source>
        <dbReference type="PROSITE" id="PS51352"/>
    </source>
</evidence>
<dbReference type="InterPro" id="IPR050553">
    <property type="entry name" value="Thioredoxin_ResA/DsbE_sf"/>
</dbReference>